<accession>A0AAD6UU11</accession>
<name>A0AAD6UU11_9AGAR</name>
<sequence length="599" mass="67356">MRHTLHPGSTLLHLGPSPTERVGSHGTRKSCVTGSEKKMENNWGGNALMPAQLRHPSWGGGGTEQHGIAKRSCRGAAYQLHSSRVAQPPWLRHHTTRSASPPPEVAQLHALGEMKKAAEGDATEHAMSSARAGAIVETKSKNFQLSGKVSGFCVTLGTQVRNFLMRTFLLRNFFDAKLSSATLLRGWPPGRLSSGRESQEPKAGMQWQSTRTQRAKDSEWNKKKFEPNGEELRELCPVQFLFKLSHTLWLNWAVTSRVPAGFNPYGFLKPVTKKSRTRYHYGKCQKPADTRAELYESKIGAGGWVSKFVEVELEERLEDTALSVRSQFGCADPLLSGRADQRRRLRHADLWLSQIIEDYFYIRRSVSTGFGVSRCVNPYGDACSESLCGLSAALSHLKSFASKKFRNKKFRIKNEKASHQKVLHLSSESRAKAETFPLGWKFFDFASGGIKVDNTMEKQPEKFRKSKKSVGLLNVHLDRHSQYVLIRKAIRKPLIRDALSISQSTCFPYRILLRVPGSAFQSTFSFETHVRSYSTDAAGSSFDDGAIYFFWHRIQKVLDAQLPPLLAAHCELCHHLDFHLRDMVVVDSGTTDLTILRRL</sequence>
<gene>
    <name evidence="2" type="ORF">GGX14DRAFT_404566</name>
</gene>
<dbReference type="AlphaFoldDB" id="A0AAD6UU11"/>
<proteinExistence type="predicted"/>
<reference evidence="2" key="1">
    <citation type="submission" date="2023-03" db="EMBL/GenBank/DDBJ databases">
        <title>Massive genome expansion in bonnet fungi (Mycena s.s.) driven by repeated elements and novel gene families across ecological guilds.</title>
        <authorList>
            <consortium name="Lawrence Berkeley National Laboratory"/>
            <person name="Harder C.B."/>
            <person name="Miyauchi S."/>
            <person name="Viragh M."/>
            <person name="Kuo A."/>
            <person name="Thoen E."/>
            <person name="Andreopoulos B."/>
            <person name="Lu D."/>
            <person name="Skrede I."/>
            <person name="Drula E."/>
            <person name="Henrissat B."/>
            <person name="Morin E."/>
            <person name="Kohler A."/>
            <person name="Barry K."/>
            <person name="LaButti K."/>
            <person name="Morin E."/>
            <person name="Salamov A."/>
            <person name="Lipzen A."/>
            <person name="Mereny Z."/>
            <person name="Hegedus B."/>
            <person name="Baldrian P."/>
            <person name="Stursova M."/>
            <person name="Weitz H."/>
            <person name="Taylor A."/>
            <person name="Grigoriev I.V."/>
            <person name="Nagy L.G."/>
            <person name="Martin F."/>
            <person name="Kauserud H."/>
        </authorList>
    </citation>
    <scope>NUCLEOTIDE SEQUENCE</scope>
    <source>
        <strain evidence="2">9144</strain>
    </source>
</reference>
<evidence type="ECO:0000313" key="3">
    <source>
        <dbReference type="Proteomes" id="UP001219525"/>
    </source>
</evidence>
<feature type="compositionally biased region" description="Basic and acidic residues" evidence="1">
    <location>
        <begin position="214"/>
        <end position="223"/>
    </location>
</feature>
<evidence type="ECO:0000256" key="1">
    <source>
        <dbReference type="SAM" id="MobiDB-lite"/>
    </source>
</evidence>
<keyword evidence="3" id="KW-1185">Reference proteome</keyword>
<dbReference type="Proteomes" id="UP001219525">
    <property type="component" value="Unassembled WGS sequence"/>
</dbReference>
<comment type="caution">
    <text evidence="2">The sequence shown here is derived from an EMBL/GenBank/DDBJ whole genome shotgun (WGS) entry which is preliminary data.</text>
</comment>
<dbReference type="EMBL" id="JARJCW010000097">
    <property type="protein sequence ID" value="KAJ7194521.1"/>
    <property type="molecule type" value="Genomic_DNA"/>
</dbReference>
<feature type="region of interest" description="Disordered" evidence="1">
    <location>
        <begin position="189"/>
        <end position="223"/>
    </location>
</feature>
<feature type="region of interest" description="Disordered" evidence="1">
    <location>
        <begin position="1"/>
        <end position="36"/>
    </location>
</feature>
<protein>
    <submittedName>
        <fullName evidence="2">Uncharacterized protein</fullName>
    </submittedName>
</protein>
<organism evidence="2 3">
    <name type="scientific">Mycena pura</name>
    <dbReference type="NCBI Taxonomy" id="153505"/>
    <lineage>
        <taxon>Eukaryota</taxon>
        <taxon>Fungi</taxon>
        <taxon>Dikarya</taxon>
        <taxon>Basidiomycota</taxon>
        <taxon>Agaricomycotina</taxon>
        <taxon>Agaricomycetes</taxon>
        <taxon>Agaricomycetidae</taxon>
        <taxon>Agaricales</taxon>
        <taxon>Marasmiineae</taxon>
        <taxon>Mycenaceae</taxon>
        <taxon>Mycena</taxon>
    </lineage>
</organism>
<evidence type="ECO:0000313" key="2">
    <source>
        <dbReference type="EMBL" id="KAJ7194521.1"/>
    </source>
</evidence>